<reference evidence="1" key="1">
    <citation type="submission" date="2022-04" db="EMBL/GenBank/DDBJ databases">
        <title>Desulfatitalea alkaliphila sp. nov., a novel anaerobic sulfate-reducing bacterium isolated from terrestrial mud volcano, Taman Peninsula, Russia.</title>
        <authorList>
            <person name="Khomyakova M.A."/>
            <person name="Merkel A.Y."/>
            <person name="Slobodkin A.I."/>
        </authorList>
    </citation>
    <scope>NUCLEOTIDE SEQUENCE</scope>
    <source>
        <strain evidence="1">M08but</strain>
    </source>
</reference>
<dbReference type="SUPFAM" id="SSF53901">
    <property type="entry name" value="Thiolase-like"/>
    <property type="match status" value="1"/>
</dbReference>
<dbReference type="Proteomes" id="UP001165427">
    <property type="component" value="Unassembled WGS sequence"/>
</dbReference>
<dbReference type="EMBL" id="JALJRB010000005">
    <property type="protein sequence ID" value="MCJ8500181.1"/>
    <property type="molecule type" value="Genomic_DNA"/>
</dbReference>
<evidence type="ECO:0008006" key="3">
    <source>
        <dbReference type="Google" id="ProtNLM"/>
    </source>
</evidence>
<dbReference type="GO" id="GO:0016746">
    <property type="term" value="F:acyltransferase activity"/>
    <property type="evidence" value="ECO:0007669"/>
    <property type="project" value="InterPro"/>
</dbReference>
<organism evidence="1 2">
    <name type="scientific">Desulfatitalea alkaliphila</name>
    <dbReference type="NCBI Taxonomy" id="2929485"/>
    <lineage>
        <taxon>Bacteria</taxon>
        <taxon>Pseudomonadati</taxon>
        <taxon>Thermodesulfobacteriota</taxon>
        <taxon>Desulfobacteria</taxon>
        <taxon>Desulfobacterales</taxon>
        <taxon>Desulfosarcinaceae</taxon>
        <taxon>Desulfatitalea</taxon>
    </lineage>
</organism>
<dbReference type="AlphaFoldDB" id="A0AA41R1V5"/>
<name>A0AA41R1V5_9BACT</name>
<dbReference type="InterPro" id="IPR016039">
    <property type="entry name" value="Thiolase-like"/>
</dbReference>
<dbReference type="Gene3D" id="3.40.47.10">
    <property type="match status" value="1"/>
</dbReference>
<gene>
    <name evidence="1" type="ORF">MRX98_06305</name>
</gene>
<comment type="caution">
    <text evidence="1">The sequence shown here is derived from an EMBL/GenBank/DDBJ whole genome shotgun (WGS) entry which is preliminary data.</text>
</comment>
<dbReference type="RefSeq" id="WP_246904024.1">
    <property type="nucleotide sequence ID" value="NZ_JALJRB010000005.1"/>
</dbReference>
<evidence type="ECO:0000313" key="1">
    <source>
        <dbReference type="EMBL" id="MCJ8500181.1"/>
    </source>
</evidence>
<accession>A0AA41R1V5</accession>
<evidence type="ECO:0000313" key="2">
    <source>
        <dbReference type="Proteomes" id="UP001165427"/>
    </source>
</evidence>
<protein>
    <recommendedName>
        <fullName evidence="3">Beta-ketoacyl synthase, N-terminal domain</fullName>
    </recommendedName>
</protein>
<proteinExistence type="predicted"/>
<keyword evidence="2" id="KW-1185">Reference proteome</keyword>
<sequence length="298" mass="32411">MGDDAPLMMHIHGHGSFVGPPVADVKAIKAEVSRYTRIHFRRANRFVLIALAGACRCVQGHDPAPATAIYLTTENGNLGDTETVLNQIFHKHEFPMPYNFINTMSNTASFYVAQSLGLPGRNVTFSSKQLSFERGLELAFCDMAMGGIQSALIGGADEACFSRDQFEAKFQLPYGQYEMVEGSSWLLLRRTAQGALGALRPPATFESAAAAAAWIGRQALPDTVHLSYGILPNAADRETIGQALADAVPMDYIAERGYFDSATACGVTHFLEQGATGCLVHVNKDFRDQLVLLVVEKY</sequence>